<reference evidence="1" key="1">
    <citation type="submission" date="2014-11" db="EMBL/GenBank/DDBJ databases">
        <authorList>
            <person name="Amaro Gonzalez C."/>
        </authorList>
    </citation>
    <scope>NUCLEOTIDE SEQUENCE</scope>
</reference>
<accession>A0A0E9PXL1</accession>
<name>A0A0E9PXL1_ANGAN</name>
<organism evidence="1">
    <name type="scientific">Anguilla anguilla</name>
    <name type="common">European freshwater eel</name>
    <name type="synonym">Muraena anguilla</name>
    <dbReference type="NCBI Taxonomy" id="7936"/>
    <lineage>
        <taxon>Eukaryota</taxon>
        <taxon>Metazoa</taxon>
        <taxon>Chordata</taxon>
        <taxon>Craniata</taxon>
        <taxon>Vertebrata</taxon>
        <taxon>Euteleostomi</taxon>
        <taxon>Actinopterygii</taxon>
        <taxon>Neopterygii</taxon>
        <taxon>Teleostei</taxon>
        <taxon>Anguilliformes</taxon>
        <taxon>Anguillidae</taxon>
        <taxon>Anguilla</taxon>
    </lineage>
</organism>
<dbReference type="AlphaFoldDB" id="A0A0E9PXL1"/>
<protein>
    <submittedName>
        <fullName evidence="1">Uncharacterized protein</fullName>
    </submittedName>
</protein>
<evidence type="ECO:0000313" key="1">
    <source>
        <dbReference type="EMBL" id="JAH08805.1"/>
    </source>
</evidence>
<sequence>MLKDQVVLSTFSLSTFL</sequence>
<reference evidence="1" key="2">
    <citation type="journal article" date="2015" name="Fish Shellfish Immunol.">
        <title>Early steps in the European eel (Anguilla anguilla)-Vibrio vulnificus interaction in the gills: Role of the RtxA13 toxin.</title>
        <authorList>
            <person name="Callol A."/>
            <person name="Pajuelo D."/>
            <person name="Ebbesson L."/>
            <person name="Teles M."/>
            <person name="MacKenzie S."/>
            <person name="Amaro C."/>
        </authorList>
    </citation>
    <scope>NUCLEOTIDE SEQUENCE</scope>
</reference>
<dbReference type="EMBL" id="GBXM01099772">
    <property type="protein sequence ID" value="JAH08805.1"/>
    <property type="molecule type" value="Transcribed_RNA"/>
</dbReference>
<proteinExistence type="predicted"/>